<dbReference type="InParanoid" id="A0A1Y1UK52"/>
<reference evidence="2 3" key="1">
    <citation type="submission" date="2017-03" db="EMBL/GenBank/DDBJ databases">
        <title>Widespread Adenine N6-methylation of Active Genes in Fungi.</title>
        <authorList>
            <consortium name="DOE Joint Genome Institute"/>
            <person name="Mondo S.J."/>
            <person name="Dannebaum R.O."/>
            <person name="Kuo R.C."/>
            <person name="Louie K.B."/>
            <person name="Bewick A.J."/>
            <person name="Labutti K."/>
            <person name="Haridas S."/>
            <person name="Kuo A."/>
            <person name="Salamov A."/>
            <person name="Ahrendt S.R."/>
            <person name="Lau R."/>
            <person name="Bowen B.P."/>
            <person name="Lipzen A."/>
            <person name="Sullivan W."/>
            <person name="Andreopoulos W.B."/>
            <person name="Clum A."/>
            <person name="Lindquist E."/>
            <person name="Daum C."/>
            <person name="Northen T.R."/>
            <person name="Ramamoorthy G."/>
            <person name="Schmitz R.J."/>
            <person name="Gryganskyi A."/>
            <person name="Culley D."/>
            <person name="Magnuson J."/>
            <person name="James T.Y."/>
            <person name="O'Malley M.A."/>
            <person name="Stajich J.E."/>
            <person name="Spatafora J.W."/>
            <person name="Visel A."/>
            <person name="Grigoriev I.V."/>
        </authorList>
    </citation>
    <scope>NUCLEOTIDE SEQUENCE [LARGE SCALE GENOMIC DNA]</scope>
    <source>
        <strain evidence="2 3">NRRL Y-17943</strain>
    </source>
</reference>
<evidence type="ECO:0000256" key="1">
    <source>
        <dbReference type="SAM" id="MobiDB-lite"/>
    </source>
</evidence>
<dbReference type="RefSeq" id="XP_021871871.1">
    <property type="nucleotide sequence ID" value="XM_022019094.1"/>
</dbReference>
<evidence type="ECO:0000313" key="2">
    <source>
        <dbReference type="EMBL" id="ORX37884.1"/>
    </source>
</evidence>
<accession>A0A1Y1UK52</accession>
<organism evidence="2 3">
    <name type="scientific">Kockovaella imperatae</name>
    <dbReference type="NCBI Taxonomy" id="4999"/>
    <lineage>
        <taxon>Eukaryota</taxon>
        <taxon>Fungi</taxon>
        <taxon>Dikarya</taxon>
        <taxon>Basidiomycota</taxon>
        <taxon>Agaricomycotina</taxon>
        <taxon>Tremellomycetes</taxon>
        <taxon>Tremellales</taxon>
        <taxon>Cuniculitremaceae</taxon>
        <taxon>Kockovaella</taxon>
    </lineage>
</organism>
<comment type="caution">
    <text evidence="2">The sequence shown here is derived from an EMBL/GenBank/DDBJ whole genome shotgun (WGS) entry which is preliminary data.</text>
</comment>
<dbReference type="EMBL" id="NBSH01000005">
    <property type="protein sequence ID" value="ORX37884.1"/>
    <property type="molecule type" value="Genomic_DNA"/>
</dbReference>
<protein>
    <submittedName>
        <fullName evidence="2">Uncharacterized protein</fullName>
    </submittedName>
</protein>
<dbReference type="AlphaFoldDB" id="A0A1Y1UK52"/>
<feature type="region of interest" description="Disordered" evidence="1">
    <location>
        <begin position="87"/>
        <end position="131"/>
    </location>
</feature>
<dbReference type="Proteomes" id="UP000193218">
    <property type="component" value="Unassembled WGS sequence"/>
</dbReference>
<dbReference type="GeneID" id="33560903"/>
<keyword evidence="3" id="KW-1185">Reference proteome</keyword>
<sequence length="243" mass="26386">MSGRIDSPVIRDLDIDLTISLRQGEETVGWRPSSEVDWPRTNGVLDSALSDFTHSLGDKLKEWMATQRLSVDSAAASTDRRIIFRARDAADSGSESDAPSSSGASEAPRGRSRAVLSSPEDSDEDANSDGESLRGLKTLGLGHNWFYHSFQRPAMPINGFNAEALNINVQLSLDPGTALLTWQLQHGTDWDKVSEGLTDALGTFISSVASDLQTSLETHRPSLDTEASKTNQTIVLHSTVFKD</sequence>
<feature type="compositionally biased region" description="Low complexity" evidence="1">
    <location>
        <begin position="91"/>
        <end position="107"/>
    </location>
</feature>
<evidence type="ECO:0000313" key="3">
    <source>
        <dbReference type="Proteomes" id="UP000193218"/>
    </source>
</evidence>
<name>A0A1Y1UK52_9TREE</name>
<proteinExistence type="predicted"/>
<gene>
    <name evidence="2" type="ORF">BD324DRAFT_680758</name>
</gene>